<dbReference type="Proteomes" id="UP000656813">
    <property type="component" value="Unassembled WGS sequence"/>
</dbReference>
<proteinExistence type="predicted"/>
<keyword evidence="2" id="KW-1185">Reference proteome</keyword>
<organism evidence="1 2">
    <name type="scientific">Pullulanibacillus pueri</name>
    <dbReference type="NCBI Taxonomy" id="1437324"/>
    <lineage>
        <taxon>Bacteria</taxon>
        <taxon>Bacillati</taxon>
        <taxon>Bacillota</taxon>
        <taxon>Bacilli</taxon>
        <taxon>Bacillales</taxon>
        <taxon>Sporolactobacillaceae</taxon>
        <taxon>Pullulanibacillus</taxon>
    </lineage>
</organism>
<gene>
    <name evidence="1" type="ORF">GCM10007096_28400</name>
</gene>
<reference evidence="1" key="1">
    <citation type="journal article" date="2014" name="Int. J. Syst. Evol. Microbiol.">
        <title>Complete genome sequence of Corynebacterium casei LMG S-19264T (=DSM 44701T), isolated from a smear-ripened cheese.</title>
        <authorList>
            <consortium name="US DOE Joint Genome Institute (JGI-PGF)"/>
            <person name="Walter F."/>
            <person name="Albersmeier A."/>
            <person name="Kalinowski J."/>
            <person name="Ruckert C."/>
        </authorList>
    </citation>
    <scope>NUCLEOTIDE SEQUENCE</scope>
    <source>
        <strain evidence="1">CGMCC 1.12777</strain>
    </source>
</reference>
<dbReference type="Gene3D" id="1.20.1260.10">
    <property type="match status" value="2"/>
</dbReference>
<name>A0A8J3ENJ3_9BACL</name>
<dbReference type="InterPro" id="IPR021617">
    <property type="entry name" value="DUF3231"/>
</dbReference>
<evidence type="ECO:0000313" key="2">
    <source>
        <dbReference type="Proteomes" id="UP000656813"/>
    </source>
</evidence>
<reference evidence="1" key="2">
    <citation type="submission" date="2020-09" db="EMBL/GenBank/DDBJ databases">
        <authorList>
            <person name="Sun Q."/>
            <person name="Zhou Y."/>
        </authorList>
    </citation>
    <scope>NUCLEOTIDE SEQUENCE</scope>
    <source>
        <strain evidence="1">CGMCC 1.12777</strain>
    </source>
</reference>
<evidence type="ECO:0008006" key="3">
    <source>
        <dbReference type="Google" id="ProtNLM"/>
    </source>
</evidence>
<dbReference type="Pfam" id="PF11553">
    <property type="entry name" value="DUF3231"/>
    <property type="match status" value="2"/>
</dbReference>
<protein>
    <recommendedName>
        <fullName evidence="3">DUF3231 family protein</fullName>
    </recommendedName>
</protein>
<dbReference type="AlphaFoldDB" id="A0A8J3ENJ3"/>
<dbReference type="EMBL" id="BMFV01000023">
    <property type="protein sequence ID" value="GGH84704.1"/>
    <property type="molecule type" value="Genomic_DNA"/>
</dbReference>
<sequence length="321" mass="36439">MGKLWATYVGNTLGKCVISYFLKHVDDSDIKKVLDYAMGLSEKYIKKMEDLFQKKNFPTPIGLTEEDVNLEAPRLFYDEFYLHYMQYLAKAGMSIYSAAIPLVTRKDVRQFFAEALDGTVKLLSDVHDLLKSKGTLNTPPPMPPPKGVHFVQKQDFLNGFIGDVRPLHGLEVAHLFDNLNNDITSKALINGFMQVAKDEKVKKFLERGENINRKHIEKLSQKLSEAHLPSPPLLDHLVTKSTTSPFSDKLMTFHKIDMFSMKIRSYANGASLNGRRDIGSLYGKCMLDVSLYVEDGANIMIEKGWMEQPPEVIDREDLTSK</sequence>
<dbReference type="InterPro" id="IPR012347">
    <property type="entry name" value="Ferritin-like"/>
</dbReference>
<evidence type="ECO:0000313" key="1">
    <source>
        <dbReference type="EMBL" id="GGH84704.1"/>
    </source>
</evidence>
<accession>A0A8J3ENJ3</accession>
<comment type="caution">
    <text evidence="1">The sequence shown here is derived from an EMBL/GenBank/DDBJ whole genome shotgun (WGS) entry which is preliminary data.</text>
</comment>